<keyword evidence="2" id="KW-1185">Reference proteome</keyword>
<proteinExistence type="predicted"/>
<name>A0A845QJT2_9FIRM</name>
<dbReference type="Proteomes" id="UP000446866">
    <property type="component" value="Unassembled WGS sequence"/>
</dbReference>
<protein>
    <submittedName>
        <fullName evidence="1">Uncharacterized protein</fullName>
    </submittedName>
</protein>
<gene>
    <name evidence="1" type="ORF">D0435_12410</name>
</gene>
<accession>A0A845QJT2</accession>
<evidence type="ECO:0000313" key="1">
    <source>
        <dbReference type="EMBL" id="NBH62452.1"/>
    </source>
</evidence>
<comment type="caution">
    <text evidence="1">The sequence shown here is derived from an EMBL/GenBank/DDBJ whole genome shotgun (WGS) entry which is preliminary data.</text>
</comment>
<dbReference type="RefSeq" id="WP_160202740.1">
    <property type="nucleotide sequence ID" value="NZ_QXWK01000025.1"/>
</dbReference>
<evidence type="ECO:0000313" key="2">
    <source>
        <dbReference type="Proteomes" id="UP000446866"/>
    </source>
</evidence>
<reference evidence="1 2" key="1">
    <citation type="submission" date="2018-08" db="EMBL/GenBank/DDBJ databases">
        <title>Murine metabolic-syndrome-specific gut microbial biobank.</title>
        <authorList>
            <person name="Liu C."/>
        </authorList>
    </citation>
    <scope>NUCLEOTIDE SEQUENCE [LARGE SCALE GENOMIC DNA]</scope>
    <source>
        <strain evidence="1 2">28</strain>
    </source>
</reference>
<organism evidence="1 2">
    <name type="scientific">Anaerotruncus colihominis</name>
    <dbReference type="NCBI Taxonomy" id="169435"/>
    <lineage>
        <taxon>Bacteria</taxon>
        <taxon>Bacillati</taxon>
        <taxon>Bacillota</taxon>
        <taxon>Clostridia</taxon>
        <taxon>Eubacteriales</taxon>
        <taxon>Oscillospiraceae</taxon>
        <taxon>Anaerotruncus</taxon>
    </lineage>
</organism>
<dbReference type="EMBL" id="QXWK01000025">
    <property type="protein sequence ID" value="NBH62452.1"/>
    <property type="molecule type" value="Genomic_DNA"/>
</dbReference>
<sequence>MKEQRACDTGLLQNLEDAGCSNATIEQVLACCGEREYDRRLQILCRYRCQLLEQVHEEQKKLDCLDYLIYTIKKQKKEKEHDL</sequence>
<dbReference type="AlphaFoldDB" id="A0A845QJT2"/>